<sequence>MSPLPSRTTQRNSLVKPLIPTALLTASLLAACSSNPTTPATQATRPAFVSAVQVTATDTPAGVAQRLGGTIISWPTDCAGSCTALVGLAERPAATLGAQSTGTVEANRDVFSAGGAITAVMGGSRHYMTGSRHYMTGDFTAPWSSGTYSPIPENAPLWQKIGLEQAHSLAPELGAGITVAVIDSGIDLTHPAFQSSLTASGTWKDFYGLDNLPQEEGEIGVGAYGHGTNVAGIVLQVAPAAKILPIRVLGPDGSGDVAGVAQAILYAADQGAKVINLSLGSLENSSIVEDVIRQVTARGVYVVAAAGNDNQERIVYPAALATKKGSFGEYLLSVGSSDLNDLKSSFSNYARTLEIVGPGENVYAPYPDNMVAAWSGTSMAAPMMAGGLALALGQELRVAGKDLTKKMAESAFDVYNNGANEAYKDMLGVKGRVDLVKFLKDTTRQ</sequence>
<dbReference type="InterPro" id="IPR036852">
    <property type="entry name" value="Peptidase_S8/S53_dom_sf"/>
</dbReference>
<keyword evidence="2 5" id="KW-0645">Protease</keyword>
<evidence type="ECO:0000256" key="7">
    <source>
        <dbReference type="SAM" id="SignalP"/>
    </source>
</evidence>
<reference evidence="9 10" key="1">
    <citation type="submission" date="2017-05" db="EMBL/GenBank/DDBJ databases">
        <title>De novo genome assembly of Deniococcus indicus strain DR1.</title>
        <authorList>
            <person name="Chauhan D."/>
            <person name="Yennamalli R.M."/>
            <person name="Priyadarshini R."/>
        </authorList>
    </citation>
    <scope>NUCLEOTIDE SEQUENCE [LARGE SCALE GENOMIC DNA]</scope>
    <source>
        <strain evidence="9 10">DR1</strain>
    </source>
</reference>
<dbReference type="PROSITE" id="PS51257">
    <property type="entry name" value="PROKAR_LIPOPROTEIN"/>
    <property type="match status" value="1"/>
</dbReference>
<feature type="domain" description="Peptidase S8/S53" evidence="8">
    <location>
        <begin position="174"/>
        <end position="411"/>
    </location>
</feature>
<dbReference type="EMBL" id="NHMK01000037">
    <property type="protein sequence ID" value="OWL93298.1"/>
    <property type="molecule type" value="Genomic_DNA"/>
</dbReference>
<feature type="active site" description="Charge relay system" evidence="5">
    <location>
        <position position="226"/>
    </location>
</feature>
<dbReference type="Gene3D" id="3.40.50.200">
    <property type="entry name" value="Peptidase S8/S53 domain"/>
    <property type="match status" value="1"/>
</dbReference>
<comment type="caution">
    <text evidence="9">The sequence shown here is derived from an EMBL/GenBank/DDBJ whole genome shotgun (WGS) entry which is preliminary data.</text>
</comment>
<dbReference type="InterPro" id="IPR000209">
    <property type="entry name" value="Peptidase_S8/S53_dom"/>
</dbReference>
<dbReference type="InterPro" id="IPR051048">
    <property type="entry name" value="Peptidase_S8/S53_subtilisin"/>
</dbReference>
<feature type="chain" id="PRO_5012903586" evidence="7">
    <location>
        <begin position="31"/>
        <end position="445"/>
    </location>
</feature>
<name>A0A2D0A6U8_9DEIO</name>
<dbReference type="SUPFAM" id="SSF52743">
    <property type="entry name" value="Subtilisin-like"/>
    <property type="match status" value="1"/>
</dbReference>
<evidence type="ECO:0000256" key="1">
    <source>
        <dbReference type="ARBA" id="ARBA00011073"/>
    </source>
</evidence>
<evidence type="ECO:0000313" key="9">
    <source>
        <dbReference type="EMBL" id="OWL93298.1"/>
    </source>
</evidence>
<evidence type="ECO:0000256" key="6">
    <source>
        <dbReference type="RuleBase" id="RU003355"/>
    </source>
</evidence>
<dbReference type="InterPro" id="IPR023827">
    <property type="entry name" value="Peptidase_S8_Asp-AS"/>
</dbReference>
<keyword evidence="7" id="KW-0732">Signal</keyword>
<dbReference type="PANTHER" id="PTHR43399">
    <property type="entry name" value="SUBTILISIN-RELATED"/>
    <property type="match status" value="1"/>
</dbReference>
<feature type="signal peptide" evidence="7">
    <location>
        <begin position="1"/>
        <end position="30"/>
    </location>
</feature>
<dbReference type="AlphaFoldDB" id="A0A2D0A6U8"/>
<evidence type="ECO:0000256" key="3">
    <source>
        <dbReference type="ARBA" id="ARBA00022801"/>
    </source>
</evidence>
<evidence type="ECO:0000313" key="10">
    <source>
        <dbReference type="Proteomes" id="UP000197208"/>
    </source>
</evidence>
<dbReference type="InterPro" id="IPR015500">
    <property type="entry name" value="Peptidase_S8_subtilisin-rel"/>
</dbReference>
<dbReference type="InterPro" id="IPR023828">
    <property type="entry name" value="Peptidase_S8_Ser-AS"/>
</dbReference>
<evidence type="ECO:0000256" key="5">
    <source>
        <dbReference type="PROSITE-ProRule" id="PRU01240"/>
    </source>
</evidence>
<gene>
    <name evidence="9" type="ORF">CBQ26_20340</name>
</gene>
<dbReference type="GO" id="GO:0004252">
    <property type="term" value="F:serine-type endopeptidase activity"/>
    <property type="evidence" value="ECO:0007669"/>
    <property type="project" value="UniProtKB-UniRule"/>
</dbReference>
<dbReference type="Pfam" id="PF00082">
    <property type="entry name" value="Peptidase_S8"/>
    <property type="match status" value="1"/>
</dbReference>
<evidence type="ECO:0000256" key="2">
    <source>
        <dbReference type="ARBA" id="ARBA00022670"/>
    </source>
</evidence>
<dbReference type="PRINTS" id="PR00723">
    <property type="entry name" value="SUBTILISIN"/>
</dbReference>
<evidence type="ECO:0000259" key="8">
    <source>
        <dbReference type="Pfam" id="PF00082"/>
    </source>
</evidence>
<keyword evidence="4 5" id="KW-0720">Serine protease</keyword>
<dbReference type="PANTHER" id="PTHR43399:SF4">
    <property type="entry name" value="CELL WALL-ASSOCIATED PROTEASE"/>
    <property type="match status" value="1"/>
</dbReference>
<accession>A0A2D0A6U8</accession>
<proteinExistence type="inferred from homology"/>
<evidence type="ECO:0000256" key="4">
    <source>
        <dbReference type="ARBA" id="ARBA00022825"/>
    </source>
</evidence>
<dbReference type="PROSITE" id="PS00136">
    <property type="entry name" value="SUBTILASE_ASP"/>
    <property type="match status" value="1"/>
</dbReference>
<comment type="similarity">
    <text evidence="1 5 6">Belongs to the peptidase S8 family.</text>
</comment>
<protein>
    <submittedName>
        <fullName evidence="9">Peptidase S8 and S53 subtilisin kexin sedolisin</fullName>
    </submittedName>
</protein>
<organism evidence="9 10">
    <name type="scientific">Deinococcus indicus</name>
    <dbReference type="NCBI Taxonomy" id="223556"/>
    <lineage>
        <taxon>Bacteria</taxon>
        <taxon>Thermotogati</taxon>
        <taxon>Deinococcota</taxon>
        <taxon>Deinococci</taxon>
        <taxon>Deinococcales</taxon>
        <taxon>Deinococcaceae</taxon>
        <taxon>Deinococcus</taxon>
    </lineage>
</organism>
<dbReference type="Proteomes" id="UP000197208">
    <property type="component" value="Unassembled WGS sequence"/>
</dbReference>
<dbReference type="PROSITE" id="PS51892">
    <property type="entry name" value="SUBTILASE"/>
    <property type="match status" value="1"/>
</dbReference>
<dbReference type="PROSITE" id="PS00138">
    <property type="entry name" value="SUBTILASE_SER"/>
    <property type="match status" value="1"/>
</dbReference>
<feature type="active site" description="Charge relay system" evidence="5">
    <location>
        <position position="183"/>
    </location>
</feature>
<feature type="active site" description="Charge relay system" evidence="5">
    <location>
        <position position="378"/>
    </location>
</feature>
<keyword evidence="10" id="KW-1185">Reference proteome</keyword>
<keyword evidence="3 5" id="KW-0378">Hydrolase</keyword>
<dbReference type="GO" id="GO:0006508">
    <property type="term" value="P:proteolysis"/>
    <property type="evidence" value="ECO:0007669"/>
    <property type="project" value="UniProtKB-KW"/>
</dbReference>